<accession>A0A550CFV3</accession>
<reference evidence="1 2" key="1">
    <citation type="journal article" date="2019" name="New Phytol.">
        <title>Comparative genomics reveals unique wood-decay strategies and fruiting body development in the Schizophyllaceae.</title>
        <authorList>
            <person name="Almasi E."/>
            <person name="Sahu N."/>
            <person name="Krizsan K."/>
            <person name="Balint B."/>
            <person name="Kovacs G.M."/>
            <person name="Kiss B."/>
            <person name="Cseklye J."/>
            <person name="Drula E."/>
            <person name="Henrissat B."/>
            <person name="Nagy I."/>
            <person name="Chovatia M."/>
            <person name="Adam C."/>
            <person name="LaButti K."/>
            <person name="Lipzen A."/>
            <person name="Riley R."/>
            <person name="Grigoriev I.V."/>
            <person name="Nagy L.G."/>
        </authorList>
    </citation>
    <scope>NUCLEOTIDE SEQUENCE [LARGE SCALE GENOMIC DNA]</scope>
    <source>
        <strain evidence="1 2">NL-1724</strain>
    </source>
</reference>
<evidence type="ECO:0000313" key="2">
    <source>
        <dbReference type="Proteomes" id="UP000320762"/>
    </source>
</evidence>
<protein>
    <recommendedName>
        <fullName evidence="3">F-box domain-containing protein</fullName>
    </recommendedName>
</protein>
<keyword evidence="2" id="KW-1185">Reference proteome</keyword>
<comment type="caution">
    <text evidence="1">The sequence shown here is derived from an EMBL/GenBank/DDBJ whole genome shotgun (WGS) entry which is preliminary data.</text>
</comment>
<organism evidence="1 2">
    <name type="scientific">Schizophyllum amplum</name>
    <dbReference type="NCBI Taxonomy" id="97359"/>
    <lineage>
        <taxon>Eukaryota</taxon>
        <taxon>Fungi</taxon>
        <taxon>Dikarya</taxon>
        <taxon>Basidiomycota</taxon>
        <taxon>Agaricomycotina</taxon>
        <taxon>Agaricomycetes</taxon>
        <taxon>Agaricomycetidae</taxon>
        <taxon>Agaricales</taxon>
        <taxon>Schizophyllaceae</taxon>
        <taxon>Schizophyllum</taxon>
    </lineage>
</organism>
<name>A0A550CFV3_9AGAR</name>
<gene>
    <name evidence="1" type="ORF">BD626DRAFT_495097</name>
</gene>
<dbReference type="OrthoDB" id="2998779at2759"/>
<dbReference type="AlphaFoldDB" id="A0A550CFV3"/>
<dbReference type="Proteomes" id="UP000320762">
    <property type="component" value="Unassembled WGS sequence"/>
</dbReference>
<evidence type="ECO:0000313" key="1">
    <source>
        <dbReference type="EMBL" id="TRM63690.1"/>
    </source>
</evidence>
<sequence length="282" mass="32676">MEHALPPELLHKVFTLASEDLDTNLSLLHVCHAAYDWVLPLLYHTITLSSHAQIVAFFVAHNTLEDADTNKLRLVRNLWFGPQRNTSDSSLFYGSSSWPLTIIHRVLWFCTGLQSLYLVNLDQNEWFRLENVIPSSVTRIAMGPVHGPFILRNLQHCPRIESFTSALSFMRDDEVREIVTYPHMREFRRILQAHPLASVSDILVDQLPCVSDSQTLQSMRFEICGPRERAQGLLSTIKTKIQERQSDARISASRVAEDDWMVYLHEEFHFMKRAHLWRLARS</sequence>
<evidence type="ECO:0008006" key="3">
    <source>
        <dbReference type="Google" id="ProtNLM"/>
    </source>
</evidence>
<proteinExistence type="predicted"/>
<dbReference type="EMBL" id="VDMD01000009">
    <property type="protein sequence ID" value="TRM63690.1"/>
    <property type="molecule type" value="Genomic_DNA"/>
</dbReference>